<dbReference type="KEGG" id="nba:CUN60_01155"/>
<protein>
    <recommendedName>
        <fullName evidence="2">HTH lysR-type domain-containing protein</fullName>
    </recommendedName>
</protein>
<dbReference type="AlphaFoldDB" id="A0A2I7N3D8"/>
<dbReference type="Proteomes" id="UP000236655">
    <property type="component" value="Chromosome"/>
</dbReference>
<evidence type="ECO:0000256" key="1">
    <source>
        <dbReference type="ARBA" id="ARBA00009437"/>
    </source>
</evidence>
<dbReference type="Gene3D" id="1.10.10.10">
    <property type="entry name" value="Winged helix-like DNA-binding domain superfamily/Winged helix DNA-binding domain"/>
    <property type="match status" value="1"/>
</dbReference>
<dbReference type="RefSeq" id="WP_102950268.1">
    <property type="nucleotide sequence ID" value="NZ_CP024847.1"/>
</dbReference>
<dbReference type="PANTHER" id="PTHR30537:SF5">
    <property type="entry name" value="HTH-TYPE TRANSCRIPTIONAL ACTIVATOR TTDR-RELATED"/>
    <property type="match status" value="1"/>
</dbReference>
<accession>A0A2I7N3D8</accession>
<feature type="domain" description="HTH lysR-type" evidence="2">
    <location>
        <begin position="27"/>
        <end position="58"/>
    </location>
</feature>
<comment type="similarity">
    <text evidence="1">Belongs to the LysR transcriptional regulatory family.</text>
</comment>
<gene>
    <name evidence="3" type="ORF">CUN60_01155</name>
</gene>
<dbReference type="InterPro" id="IPR000847">
    <property type="entry name" value="LysR_HTH_N"/>
</dbReference>
<dbReference type="InterPro" id="IPR036388">
    <property type="entry name" value="WH-like_DNA-bd_sf"/>
</dbReference>
<dbReference type="Gene3D" id="3.40.190.290">
    <property type="match status" value="1"/>
</dbReference>
<dbReference type="GO" id="GO:0003700">
    <property type="term" value="F:DNA-binding transcription factor activity"/>
    <property type="evidence" value="ECO:0007669"/>
    <property type="project" value="InterPro"/>
</dbReference>
<proteinExistence type="inferred from homology"/>
<dbReference type="GO" id="GO:0043565">
    <property type="term" value="F:sequence-specific DNA binding"/>
    <property type="evidence" value="ECO:0007669"/>
    <property type="project" value="TreeGrafter"/>
</dbReference>
<dbReference type="OrthoDB" id="5297026at2"/>
<evidence type="ECO:0000313" key="4">
    <source>
        <dbReference type="Proteomes" id="UP000236655"/>
    </source>
</evidence>
<dbReference type="PANTHER" id="PTHR30537">
    <property type="entry name" value="HTH-TYPE TRANSCRIPTIONAL REGULATOR"/>
    <property type="match status" value="1"/>
</dbReference>
<name>A0A2I7N3D8_9NEIS</name>
<dbReference type="SUPFAM" id="SSF46785">
    <property type="entry name" value="Winged helix' DNA-binding domain"/>
    <property type="match status" value="1"/>
</dbReference>
<reference evidence="4" key="1">
    <citation type="submission" date="2017-11" db="EMBL/GenBank/DDBJ databases">
        <authorList>
            <person name="Chan K.G."/>
            <person name="Lee L.S."/>
        </authorList>
    </citation>
    <scope>NUCLEOTIDE SEQUENCE [LARGE SCALE GENOMIC DNA]</scope>
    <source>
        <strain evidence="4">DSM 100970</strain>
    </source>
</reference>
<organism evidence="3 4">
    <name type="scientific">Aquella oligotrophica</name>
    <dbReference type="NCBI Taxonomy" id="2067065"/>
    <lineage>
        <taxon>Bacteria</taxon>
        <taxon>Pseudomonadati</taxon>
        <taxon>Pseudomonadota</taxon>
        <taxon>Betaproteobacteria</taxon>
        <taxon>Neisseriales</taxon>
        <taxon>Neisseriaceae</taxon>
        <taxon>Aquella</taxon>
    </lineage>
</organism>
<evidence type="ECO:0000313" key="3">
    <source>
        <dbReference type="EMBL" id="AUR50968.1"/>
    </source>
</evidence>
<dbReference type="GO" id="GO:0006351">
    <property type="term" value="P:DNA-templated transcription"/>
    <property type="evidence" value="ECO:0007669"/>
    <property type="project" value="TreeGrafter"/>
</dbReference>
<dbReference type="PROSITE" id="PS50931">
    <property type="entry name" value="HTH_LYSR"/>
    <property type="match status" value="1"/>
</dbReference>
<dbReference type="InterPro" id="IPR036390">
    <property type="entry name" value="WH_DNA-bd_sf"/>
</dbReference>
<dbReference type="EMBL" id="CP024847">
    <property type="protein sequence ID" value="AUR50968.1"/>
    <property type="molecule type" value="Genomic_DNA"/>
</dbReference>
<keyword evidence="4" id="KW-1185">Reference proteome</keyword>
<evidence type="ECO:0000259" key="2">
    <source>
        <dbReference type="PROSITE" id="PS50931"/>
    </source>
</evidence>
<sequence length="307" mass="35568">MKMIEEILLFSDLINVGSFIKLSDKSGISQPTISRKIQALEEEYGTLLIRTSHGIRLTDNGNKFYNKSLELKQNINNWFRNFNDAERNQINILLPEWMGQTVVKNGILPFLKNYPNIRLNIKYGDRRVDFIKENLDFAITSVQPKQSFQIAKFLDAGKIIYYCRHDYIKKDGLPESLEKLGLEHKFLAVNQDPILELKDNQIPQSRYLHTNDQHLETMNISADLILSDYVTAQQIMNADNNFISVTYESLIQEQLSSGFFIPVMRNTYAKSISYQIIMPERVVNDYKKNFIDLLLGNINLSMRVAVT</sequence>
<dbReference type="SUPFAM" id="SSF53850">
    <property type="entry name" value="Periplasmic binding protein-like II"/>
    <property type="match status" value="1"/>
</dbReference>
<dbReference type="InterPro" id="IPR058163">
    <property type="entry name" value="LysR-type_TF_proteobact-type"/>
</dbReference>
<dbReference type="Pfam" id="PF00126">
    <property type="entry name" value="HTH_1"/>
    <property type="match status" value="1"/>
</dbReference>